<accession>A0A511DDN1</accession>
<dbReference type="SUPFAM" id="SSF46689">
    <property type="entry name" value="Homeodomain-like"/>
    <property type="match status" value="1"/>
</dbReference>
<dbReference type="PANTHER" id="PTHR30055">
    <property type="entry name" value="HTH-TYPE TRANSCRIPTIONAL REGULATOR RUTR"/>
    <property type="match status" value="1"/>
</dbReference>
<name>A0A511DDN1_9PSEU</name>
<dbReference type="InterPro" id="IPR001647">
    <property type="entry name" value="HTH_TetR"/>
</dbReference>
<organism evidence="6 7">
    <name type="scientific">Pseudonocardia sulfidoxydans NBRC 16205</name>
    <dbReference type="NCBI Taxonomy" id="1223511"/>
    <lineage>
        <taxon>Bacteria</taxon>
        <taxon>Bacillati</taxon>
        <taxon>Actinomycetota</taxon>
        <taxon>Actinomycetes</taxon>
        <taxon>Pseudonocardiales</taxon>
        <taxon>Pseudonocardiaceae</taxon>
        <taxon>Pseudonocardia</taxon>
    </lineage>
</organism>
<dbReference type="Pfam" id="PF00440">
    <property type="entry name" value="TetR_N"/>
    <property type="match status" value="1"/>
</dbReference>
<gene>
    <name evidence="6" type="ORF">PSU4_18730</name>
</gene>
<feature type="domain" description="HTH tetR-type" evidence="5">
    <location>
        <begin position="5"/>
        <end position="65"/>
    </location>
</feature>
<feature type="DNA-binding region" description="H-T-H motif" evidence="4">
    <location>
        <begin position="28"/>
        <end position="47"/>
    </location>
</feature>
<evidence type="ECO:0000256" key="4">
    <source>
        <dbReference type="PROSITE-ProRule" id="PRU00335"/>
    </source>
</evidence>
<dbReference type="PRINTS" id="PR00455">
    <property type="entry name" value="HTHTETR"/>
</dbReference>
<dbReference type="AlphaFoldDB" id="A0A511DDN1"/>
<evidence type="ECO:0000313" key="7">
    <source>
        <dbReference type="Proteomes" id="UP000321685"/>
    </source>
</evidence>
<evidence type="ECO:0000256" key="3">
    <source>
        <dbReference type="ARBA" id="ARBA00023163"/>
    </source>
</evidence>
<evidence type="ECO:0000313" key="6">
    <source>
        <dbReference type="EMBL" id="GEL22919.1"/>
    </source>
</evidence>
<protein>
    <submittedName>
        <fullName evidence="6">TetR family transcriptional regulator</fullName>
    </submittedName>
</protein>
<dbReference type="GO" id="GO:0000976">
    <property type="term" value="F:transcription cis-regulatory region binding"/>
    <property type="evidence" value="ECO:0007669"/>
    <property type="project" value="TreeGrafter"/>
</dbReference>
<dbReference type="EMBL" id="BJVJ01000013">
    <property type="protein sequence ID" value="GEL22919.1"/>
    <property type="molecule type" value="Genomic_DNA"/>
</dbReference>
<proteinExistence type="predicted"/>
<dbReference type="OrthoDB" id="1669699at2"/>
<dbReference type="FunFam" id="1.10.10.60:FF:000141">
    <property type="entry name" value="TetR family transcriptional regulator"/>
    <property type="match status" value="1"/>
</dbReference>
<dbReference type="InterPro" id="IPR050109">
    <property type="entry name" value="HTH-type_TetR-like_transc_reg"/>
</dbReference>
<comment type="caution">
    <text evidence="6">The sequence shown here is derived from an EMBL/GenBank/DDBJ whole genome shotgun (WGS) entry which is preliminary data.</text>
</comment>
<dbReference type="SUPFAM" id="SSF48498">
    <property type="entry name" value="Tetracyclin repressor-like, C-terminal domain"/>
    <property type="match status" value="1"/>
</dbReference>
<dbReference type="Pfam" id="PF17932">
    <property type="entry name" value="TetR_C_24"/>
    <property type="match status" value="1"/>
</dbReference>
<evidence type="ECO:0000259" key="5">
    <source>
        <dbReference type="PROSITE" id="PS50977"/>
    </source>
</evidence>
<evidence type="ECO:0000256" key="1">
    <source>
        <dbReference type="ARBA" id="ARBA00023015"/>
    </source>
</evidence>
<dbReference type="InterPro" id="IPR009057">
    <property type="entry name" value="Homeodomain-like_sf"/>
</dbReference>
<dbReference type="PROSITE" id="PS50977">
    <property type="entry name" value="HTH_TETR_2"/>
    <property type="match status" value="1"/>
</dbReference>
<keyword evidence="7" id="KW-1185">Reference proteome</keyword>
<dbReference type="InterPro" id="IPR041490">
    <property type="entry name" value="KstR2_TetR_C"/>
</dbReference>
<keyword evidence="2 4" id="KW-0238">DNA-binding</keyword>
<dbReference type="RefSeq" id="WP_147105034.1">
    <property type="nucleotide sequence ID" value="NZ_BJVJ01000013.1"/>
</dbReference>
<keyword evidence="3" id="KW-0804">Transcription</keyword>
<dbReference type="Proteomes" id="UP000321685">
    <property type="component" value="Unassembled WGS sequence"/>
</dbReference>
<dbReference type="InterPro" id="IPR036271">
    <property type="entry name" value="Tet_transcr_reg_TetR-rel_C_sf"/>
</dbReference>
<keyword evidence="1" id="KW-0805">Transcription regulation</keyword>
<dbReference type="PANTHER" id="PTHR30055:SF234">
    <property type="entry name" value="HTH-TYPE TRANSCRIPTIONAL REGULATOR BETI"/>
    <property type="match status" value="1"/>
</dbReference>
<sequence>MDGGSSRHLEIVQAAARLFDERGYHHTSMDDIATAVGIKKPTLYHHVPSKGRILVWIHDDLADRLLTRLRERIGSGAPPAAILLGVLEDHLELLDREPSNLRCYYEHRRELPPEDQANSRARRDEYFAATLKVVEDGGARGDFAVTDPRLTTLAFFGICNWSYQWYRPGGAMSAKAIAVSFWQCFLSGVAATCTGPAP</sequence>
<reference evidence="6 7" key="1">
    <citation type="submission" date="2019-07" db="EMBL/GenBank/DDBJ databases">
        <title>Whole genome shotgun sequence of Pseudonocardia sulfidoxydans NBRC 16205.</title>
        <authorList>
            <person name="Hosoyama A."/>
            <person name="Uohara A."/>
            <person name="Ohji S."/>
            <person name="Ichikawa N."/>
        </authorList>
    </citation>
    <scope>NUCLEOTIDE SEQUENCE [LARGE SCALE GENOMIC DNA]</scope>
    <source>
        <strain evidence="6 7">NBRC 16205</strain>
    </source>
</reference>
<dbReference type="GO" id="GO:0003700">
    <property type="term" value="F:DNA-binding transcription factor activity"/>
    <property type="evidence" value="ECO:0007669"/>
    <property type="project" value="TreeGrafter"/>
</dbReference>
<dbReference type="Gene3D" id="1.10.357.10">
    <property type="entry name" value="Tetracycline Repressor, domain 2"/>
    <property type="match status" value="1"/>
</dbReference>
<dbReference type="GO" id="GO:0045892">
    <property type="term" value="P:negative regulation of DNA-templated transcription"/>
    <property type="evidence" value="ECO:0007669"/>
    <property type="project" value="UniProtKB-ARBA"/>
</dbReference>
<dbReference type="Gene3D" id="1.10.10.60">
    <property type="entry name" value="Homeodomain-like"/>
    <property type="match status" value="1"/>
</dbReference>
<evidence type="ECO:0000256" key="2">
    <source>
        <dbReference type="ARBA" id="ARBA00023125"/>
    </source>
</evidence>